<evidence type="ECO:0000256" key="1">
    <source>
        <dbReference type="SAM" id="MobiDB-lite"/>
    </source>
</evidence>
<keyword evidence="3" id="KW-1185">Reference proteome</keyword>
<gene>
    <name evidence="2" type="ORF">MKZ38_007766</name>
</gene>
<dbReference type="AlphaFoldDB" id="A0AAD5WVE4"/>
<comment type="caution">
    <text evidence="2">The sequence shown here is derived from an EMBL/GenBank/DDBJ whole genome shotgun (WGS) entry which is preliminary data.</text>
</comment>
<feature type="region of interest" description="Disordered" evidence="1">
    <location>
        <begin position="95"/>
        <end position="162"/>
    </location>
</feature>
<accession>A0AAD5WVE4</accession>
<name>A0AAD5WVE4_9PEZI</name>
<evidence type="ECO:0000313" key="2">
    <source>
        <dbReference type="EMBL" id="KAJ2904567.1"/>
    </source>
</evidence>
<feature type="compositionally biased region" description="Low complexity" evidence="1">
    <location>
        <begin position="119"/>
        <end position="135"/>
    </location>
</feature>
<reference evidence="2" key="1">
    <citation type="submission" date="2022-07" db="EMBL/GenBank/DDBJ databases">
        <title>Draft genome sequence of Zalerion maritima ATCC 34329, a (micro)plastics degrading marine fungus.</title>
        <authorList>
            <person name="Paco A."/>
            <person name="Goncalves M.F.M."/>
            <person name="Rocha-Santos T.A.P."/>
            <person name="Alves A."/>
        </authorList>
    </citation>
    <scope>NUCLEOTIDE SEQUENCE</scope>
    <source>
        <strain evidence="2">ATCC 34329</strain>
    </source>
</reference>
<organism evidence="2 3">
    <name type="scientific">Zalerion maritima</name>
    <dbReference type="NCBI Taxonomy" id="339359"/>
    <lineage>
        <taxon>Eukaryota</taxon>
        <taxon>Fungi</taxon>
        <taxon>Dikarya</taxon>
        <taxon>Ascomycota</taxon>
        <taxon>Pezizomycotina</taxon>
        <taxon>Sordariomycetes</taxon>
        <taxon>Lulworthiomycetidae</taxon>
        <taxon>Lulworthiales</taxon>
        <taxon>Lulworthiaceae</taxon>
        <taxon>Zalerion</taxon>
    </lineage>
</organism>
<dbReference type="Proteomes" id="UP001201980">
    <property type="component" value="Unassembled WGS sequence"/>
</dbReference>
<sequence length="599" mass="64495">MRKGTRYHETSSISKPARCGFASRRPLAVVAWTSLRIWHLHWLKNKPIQFISTLPPPVLQLTNPTRQKRTIFGGHTTGPPTTKVYIETVVITITPGTEGSGHEDSTSKPPPSEVTPRNSSKQSASASTSPGATSTRNDTSSGVESSNQDSPTKSQATSSDSLPTSGMIVAEVTIDGIVTTIHVSASSAWPPLLTTVVGTGFSATTLTIPAVTPTPNVPTLVTTGTNTFTLDVPLVGSGGTSFNATVTQHDGEEHTFTLPPAIAITGTPCSTTVAANGTTRTESQPTPAINTYQGSCGSNTALRDPKLIDPDIWNYEGEDGDDEPSDVGEPMSVPTIMVKIDGEDYYIPHPKEDPDARSSIKFWPRKIKGVEKSKDCKPLDLCCIMGKVIKELSKILKDFSQVASVATGALDAREIVMHNLSKDGKKIMDFANKASEIMESVPESFSMGSKLDKTLPPIADNIVDAVQRSVKFKKWEQAVRNCINTPKTLGSELFSDPVSMSKWILAMAVEYRAELSALVAGSIAFFAALQQTYVRFLVAIKAAEATGLRTITLTGTETEQGLKEKRPFYFCFKGDTPDDVFKTIIYQIDSAQGVISDDD</sequence>
<protein>
    <submittedName>
        <fullName evidence="2">Uncharacterized protein</fullName>
    </submittedName>
</protein>
<feature type="compositionally biased region" description="Polar residues" evidence="1">
    <location>
        <begin position="136"/>
        <end position="162"/>
    </location>
</feature>
<evidence type="ECO:0000313" key="3">
    <source>
        <dbReference type="Proteomes" id="UP001201980"/>
    </source>
</evidence>
<dbReference type="EMBL" id="JAKWBI020000050">
    <property type="protein sequence ID" value="KAJ2904567.1"/>
    <property type="molecule type" value="Genomic_DNA"/>
</dbReference>
<proteinExistence type="predicted"/>